<name>A0AAW2RBS5_9LAMI</name>
<proteinExistence type="predicted"/>
<dbReference type="PANTHER" id="PTHR31549">
    <property type="entry name" value="PROTEIN, PUTATIVE (DUF247)-RELATED-RELATED"/>
    <property type="match status" value="1"/>
</dbReference>
<protein>
    <submittedName>
        <fullName evidence="2">Uncharacterized protein</fullName>
    </submittedName>
</protein>
<accession>A0AAW2RBS5</accession>
<gene>
    <name evidence="2" type="ORF">Scaly_0838900</name>
</gene>
<dbReference type="Pfam" id="PF03140">
    <property type="entry name" value="DUF247"/>
    <property type="match status" value="1"/>
</dbReference>
<feature type="compositionally biased region" description="Polar residues" evidence="1">
    <location>
        <begin position="15"/>
        <end position="26"/>
    </location>
</feature>
<evidence type="ECO:0000256" key="1">
    <source>
        <dbReference type="SAM" id="MobiDB-lite"/>
    </source>
</evidence>
<organism evidence="2">
    <name type="scientific">Sesamum calycinum</name>
    <dbReference type="NCBI Taxonomy" id="2727403"/>
    <lineage>
        <taxon>Eukaryota</taxon>
        <taxon>Viridiplantae</taxon>
        <taxon>Streptophyta</taxon>
        <taxon>Embryophyta</taxon>
        <taxon>Tracheophyta</taxon>
        <taxon>Spermatophyta</taxon>
        <taxon>Magnoliopsida</taxon>
        <taxon>eudicotyledons</taxon>
        <taxon>Gunneridae</taxon>
        <taxon>Pentapetalae</taxon>
        <taxon>asterids</taxon>
        <taxon>lamiids</taxon>
        <taxon>Lamiales</taxon>
        <taxon>Pedaliaceae</taxon>
        <taxon>Sesamum</taxon>
    </lineage>
</organism>
<dbReference type="InterPro" id="IPR004158">
    <property type="entry name" value="DUF247_pln"/>
</dbReference>
<feature type="region of interest" description="Disordered" evidence="1">
    <location>
        <begin position="1"/>
        <end position="61"/>
    </location>
</feature>
<sequence>MEMINVEIFDEEGGTSDQRQKGSQVPTEYVVNEVETSSDNEGETIDRPPSNESDQVPTPVIQMAEVETSNGEGDQQPQSGSQAPPEVLQIVIVQTPLPWRPIRRKFHKVPPLLLTEEKKRQDYIPKVVSIGPYHHGKSELSFAEAFKPTALNLFVSGGGRTRRFYYNRVLEEIGEIRSCYEEGSTDAYSDCKLAKMMLLDACFIIIHIESGTPPEGEPEMHGHEHRSKVMTTVEHLGLLTSAIVLRDLFLLENQIPLSILNLLIDLRYGNGAGEKLLNRFMNGTLFGLYEPIRRLPLEHGGEPLHLLEAFRRIVVCDWIEPEQEPGSTPPINAEPRVNPSASSDIEAGMDPTTNADPATAGVGCRCLCWKQCCPCFKYRWLCCFRVDQEPHASPSINSETSVNRSAVDLAANGDPEMTGLNAAMCSVCRFLCCCRIQEIDGNPANSTNVDTDVNLTTVADQAMTNIGC</sequence>
<dbReference type="AlphaFoldDB" id="A0AAW2RBS5"/>
<comment type="caution">
    <text evidence="2">The sequence shown here is derived from an EMBL/GenBank/DDBJ whole genome shotgun (WGS) entry which is preliminary data.</text>
</comment>
<reference evidence="2" key="1">
    <citation type="submission" date="2020-06" db="EMBL/GenBank/DDBJ databases">
        <authorList>
            <person name="Li T."/>
            <person name="Hu X."/>
            <person name="Zhang T."/>
            <person name="Song X."/>
            <person name="Zhang H."/>
            <person name="Dai N."/>
            <person name="Sheng W."/>
            <person name="Hou X."/>
            <person name="Wei L."/>
        </authorList>
    </citation>
    <scope>NUCLEOTIDE SEQUENCE</scope>
    <source>
        <strain evidence="2">KEN8</strain>
        <tissue evidence="2">Leaf</tissue>
    </source>
</reference>
<dbReference type="PANTHER" id="PTHR31549:SF129">
    <property type="entry name" value="DUF4220 DOMAIN-CONTAINING PROTEIN"/>
    <property type="match status" value="1"/>
</dbReference>
<feature type="region of interest" description="Disordered" evidence="1">
    <location>
        <begin position="324"/>
        <end position="346"/>
    </location>
</feature>
<reference evidence="2" key="2">
    <citation type="journal article" date="2024" name="Plant">
        <title>Genomic evolution and insights into agronomic trait innovations of Sesamum species.</title>
        <authorList>
            <person name="Miao H."/>
            <person name="Wang L."/>
            <person name="Qu L."/>
            <person name="Liu H."/>
            <person name="Sun Y."/>
            <person name="Le M."/>
            <person name="Wang Q."/>
            <person name="Wei S."/>
            <person name="Zheng Y."/>
            <person name="Lin W."/>
            <person name="Duan Y."/>
            <person name="Cao H."/>
            <person name="Xiong S."/>
            <person name="Wang X."/>
            <person name="Wei L."/>
            <person name="Li C."/>
            <person name="Ma Q."/>
            <person name="Ju M."/>
            <person name="Zhao R."/>
            <person name="Li G."/>
            <person name="Mu C."/>
            <person name="Tian Q."/>
            <person name="Mei H."/>
            <person name="Zhang T."/>
            <person name="Gao T."/>
            <person name="Zhang H."/>
        </authorList>
    </citation>
    <scope>NUCLEOTIDE SEQUENCE</scope>
    <source>
        <strain evidence="2">KEN8</strain>
    </source>
</reference>
<dbReference type="EMBL" id="JACGWM010000004">
    <property type="protein sequence ID" value="KAL0377213.1"/>
    <property type="molecule type" value="Genomic_DNA"/>
</dbReference>
<evidence type="ECO:0000313" key="2">
    <source>
        <dbReference type="EMBL" id="KAL0377213.1"/>
    </source>
</evidence>